<dbReference type="CDD" id="cd06260">
    <property type="entry name" value="DUF820-like"/>
    <property type="match status" value="1"/>
</dbReference>
<proteinExistence type="predicted"/>
<dbReference type="AlphaFoldDB" id="A0A9X7P7M6"/>
<dbReference type="PANTHER" id="PTHR34107">
    <property type="entry name" value="SLL0198 PROTEIN-RELATED"/>
    <property type="match status" value="1"/>
</dbReference>
<name>A0A9X7P7M6_9FIRM</name>
<evidence type="ECO:0000313" key="2">
    <source>
        <dbReference type="EMBL" id="PRR77835.1"/>
    </source>
</evidence>
<keyword evidence="3" id="KW-1185">Reference proteome</keyword>
<organism evidence="2 3">
    <name type="scientific">Neomoorella stamsii</name>
    <dbReference type="NCBI Taxonomy" id="1266720"/>
    <lineage>
        <taxon>Bacteria</taxon>
        <taxon>Bacillati</taxon>
        <taxon>Bacillota</taxon>
        <taxon>Clostridia</taxon>
        <taxon>Neomoorellales</taxon>
        <taxon>Neomoorellaceae</taxon>
        <taxon>Neomoorella</taxon>
    </lineage>
</organism>
<gene>
    <name evidence="2" type="ORF">MOST_00290</name>
</gene>
<protein>
    <recommendedName>
        <fullName evidence="1">Putative restriction endonuclease domain-containing protein</fullName>
    </recommendedName>
</protein>
<comment type="caution">
    <text evidence="2">The sequence shown here is derived from an EMBL/GenBank/DDBJ whole genome shotgun (WGS) entry which is preliminary data.</text>
</comment>
<dbReference type="InterPro" id="IPR011335">
    <property type="entry name" value="Restrct_endonuc-II-like"/>
</dbReference>
<evidence type="ECO:0000313" key="3">
    <source>
        <dbReference type="Proteomes" id="UP000239430"/>
    </source>
</evidence>
<accession>A0A9X7P7M6</accession>
<dbReference type="InterPro" id="IPR008538">
    <property type="entry name" value="Uma2"/>
</dbReference>
<dbReference type="EMBL" id="PVXL01000004">
    <property type="protein sequence ID" value="PRR77835.1"/>
    <property type="molecule type" value="Genomic_DNA"/>
</dbReference>
<feature type="domain" description="Putative restriction endonuclease" evidence="1">
    <location>
        <begin position="19"/>
        <end position="181"/>
    </location>
</feature>
<evidence type="ECO:0000259" key="1">
    <source>
        <dbReference type="Pfam" id="PF05685"/>
    </source>
</evidence>
<dbReference type="SUPFAM" id="SSF52980">
    <property type="entry name" value="Restriction endonuclease-like"/>
    <property type="match status" value="1"/>
</dbReference>
<dbReference type="PANTHER" id="PTHR34107:SF4">
    <property type="entry name" value="SLL1222 PROTEIN"/>
    <property type="match status" value="1"/>
</dbReference>
<dbReference type="Gene3D" id="3.90.1570.10">
    <property type="entry name" value="tt1808, chain A"/>
    <property type="match status" value="1"/>
</dbReference>
<dbReference type="Pfam" id="PF05685">
    <property type="entry name" value="Uma2"/>
    <property type="match status" value="1"/>
</dbReference>
<reference evidence="2 3" key="1">
    <citation type="submission" date="2018-03" db="EMBL/GenBank/DDBJ databases">
        <title>Genome sequence of Moorella stamsii DSM 26217.</title>
        <authorList>
            <person name="Poehlein A."/>
            <person name="Daniel R."/>
        </authorList>
    </citation>
    <scope>NUCLEOTIDE SEQUENCE [LARGE SCALE GENOMIC DNA]</scope>
    <source>
        <strain evidence="3">DSM 26217</strain>
    </source>
</reference>
<dbReference type="Proteomes" id="UP000239430">
    <property type="component" value="Unassembled WGS sequence"/>
</dbReference>
<sequence>MSLALKEIAVSKDKVYTYDDYCRLPEGAPYQLIGGELVLTPSPTSYHQIISMQLVSKMVAYVTAKNLGIVLHAPMDVYLEETETYQPDIIFIARDRMDIIKPEKIEGAPDLVVEILSPTTAYYDLRQKYKVYGKHGVKEYWIIDPQDKSIQVFSLVEGKFKLDQDIEKEGIVRSRVIEGFCVNVVDIFYNPLIEDYPDRKQENGGSQ</sequence>
<dbReference type="RefSeq" id="WP_054937873.1">
    <property type="nucleotide sequence ID" value="NZ_PVXL01000004.1"/>
</dbReference>
<dbReference type="InterPro" id="IPR012296">
    <property type="entry name" value="Nuclease_put_TT1808"/>
</dbReference>